<dbReference type="GO" id="GO:0046872">
    <property type="term" value="F:metal ion binding"/>
    <property type="evidence" value="ECO:0007669"/>
    <property type="project" value="UniProtKB-KW"/>
</dbReference>
<accession>A0A9P0PN91</accession>
<dbReference type="OrthoDB" id="6761335at2759"/>
<keyword evidence="6" id="KW-1185">Reference proteome</keyword>
<keyword evidence="2" id="KW-0479">Metal-binding</keyword>
<feature type="domain" description="DDE Tnp4" evidence="4">
    <location>
        <begin position="632"/>
        <end position="738"/>
    </location>
</feature>
<organism evidence="5 6">
    <name type="scientific">Acanthoscelides obtectus</name>
    <name type="common">Bean weevil</name>
    <name type="synonym">Bruchus obtectus</name>
    <dbReference type="NCBI Taxonomy" id="200917"/>
    <lineage>
        <taxon>Eukaryota</taxon>
        <taxon>Metazoa</taxon>
        <taxon>Ecdysozoa</taxon>
        <taxon>Arthropoda</taxon>
        <taxon>Hexapoda</taxon>
        <taxon>Insecta</taxon>
        <taxon>Pterygota</taxon>
        <taxon>Neoptera</taxon>
        <taxon>Endopterygota</taxon>
        <taxon>Coleoptera</taxon>
        <taxon>Polyphaga</taxon>
        <taxon>Cucujiformia</taxon>
        <taxon>Chrysomeloidea</taxon>
        <taxon>Chrysomelidae</taxon>
        <taxon>Bruchinae</taxon>
        <taxon>Bruchini</taxon>
        <taxon>Acanthoscelides</taxon>
    </lineage>
</organism>
<dbReference type="InterPro" id="IPR027806">
    <property type="entry name" value="HARBI1_dom"/>
</dbReference>
<feature type="coiled-coil region" evidence="3">
    <location>
        <begin position="76"/>
        <end position="121"/>
    </location>
</feature>
<proteinExistence type="predicted"/>
<protein>
    <recommendedName>
        <fullName evidence="4">DDE Tnp4 domain-containing protein</fullName>
    </recommendedName>
</protein>
<dbReference type="Proteomes" id="UP001152888">
    <property type="component" value="Unassembled WGS sequence"/>
</dbReference>
<dbReference type="PANTHER" id="PTHR46601:SF2">
    <property type="entry name" value="UBIQUITIN-LIKE PROTEASE FAMILY PROFILE DOMAIN-CONTAINING PROTEIN"/>
    <property type="match status" value="1"/>
</dbReference>
<name>A0A9P0PN91_ACAOB</name>
<evidence type="ECO:0000256" key="1">
    <source>
        <dbReference type="ARBA" id="ARBA00001968"/>
    </source>
</evidence>
<evidence type="ECO:0000259" key="4">
    <source>
        <dbReference type="Pfam" id="PF13359"/>
    </source>
</evidence>
<dbReference type="AlphaFoldDB" id="A0A9P0PN91"/>
<evidence type="ECO:0000313" key="5">
    <source>
        <dbReference type="EMBL" id="CAH1992344.1"/>
    </source>
</evidence>
<dbReference type="PANTHER" id="PTHR46601">
    <property type="entry name" value="ULP_PROTEASE DOMAIN-CONTAINING PROTEIN"/>
    <property type="match status" value="1"/>
</dbReference>
<dbReference type="EMBL" id="CAKOFQ010007140">
    <property type="protein sequence ID" value="CAH1992344.1"/>
    <property type="molecule type" value="Genomic_DNA"/>
</dbReference>
<reference evidence="5" key="1">
    <citation type="submission" date="2022-03" db="EMBL/GenBank/DDBJ databases">
        <authorList>
            <person name="Sayadi A."/>
        </authorList>
    </citation>
    <scope>NUCLEOTIDE SEQUENCE</scope>
</reference>
<gene>
    <name evidence="5" type="ORF">ACAOBT_LOCUS20800</name>
</gene>
<dbReference type="Pfam" id="PF13359">
    <property type="entry name" value="DDE_Tnp_4"/>
    <property type="match status" value="1"/>
</dbReference>
<sequence length="906" mass="104522">MTSREHRAALKKWREHCAAYRAKQKDATVALNTPRANMLSSDQGSPCSSAGCNTSVSIDFPSNQIPTVTAINSHRRRQAKKRREKVNKEKDEKIEALKKKVDKYRKRITRLQNRSKKNKADTPNTKMQKMLNEPGGRKEVVKKALFSDVLNEQLKENYSNLKCIKDKQIFTKVLSGVRLQKYRRCIPRDCGVLYRGVQSTKRYNTLTVPVIRRIRIPIRYYKQAVRSFFEDDSNSRIGAGKKEYVTKQNVRKQKRYLLDTILNLYKKFLANNFKISYQTFCRLRPFWVVRPSTQNRDTCLCVTHSNLDMKLRALYDAKIIAYNNYQKLLEQLCCDRYNENCLSRRYLLCKNRLPKYKEFNDKRIIKYKMWVQERQEIIDLKTKKPKIVTKHLKMVYNGHPRQIISQLHTDLEKFFVHQRNIIHQYSAINHLKQNLQDDDVLIHIDFSENYYTKYAEEIQAFHFGGSRAQLSLHVHFLSDGPVTQYRNKTMFFMMATKLPQDIPGIEQFTWNYTESGHGKGAPDGVGATCKRTADFVVNAGGDINNIEQFVQCVQERCPNITCITIDSQDIQEMSNKLQQEAFKQKGFKGTLNVLQVTGVFSSSISDLPANCITLTMRSLSCFCNTGICEHFKIGILKPNRHGDEYINQKGKPTLNVQSTCDAREMFTSVDVSWPGSVHDSRIWRNSQTRSQLINKANVVLLGDDDYGIEPCFMTPFRNPTPVITEMSEDSRKKISRDRYKKRGLEMEAQRKKLSRSLTKFLKPNCSSPNLLPNPTAGPVIINDQQPYTSEILIPLHSHSELSIKYPNVSHAEQLTFIIRFVHGSSNEVEIMEHLLGVFKVLDTTELSKFEIDLYDMRGQGYDNSANMSGKHVGLQAQTEKYNSRAMFLACSAHTLNLTVNDAAKVS</sequence>
<keyword evidence="3" id="KW-0175">Coiled coil</keyword>
<evidence type="ECO:0000313" key="6">
    <source>
        <dbReference type="Proteomes" id="UP001152888"/>
    </source>
</evidence>
<evidence type="ECO:0000256" key="3">
    <source>
        <dbReference type="SAM" id="Coils"/>
    </source>
</evidence>
<comment type="caution">
    <text evidence="5">The sequence shown here is derived from an EMBL/GenBank/DDBJ whole genome shotgun (WGS) entry which is preliminary data.</text>
</comment>
<evidence type="ECO:0000256" key="2">
    <source>
        <dbReference type="ARBA" id="ARBA00022723"/>
    </source>
</evidence>
<comment type="cofactor">
    <cofactor evidence="1">
        <name>a divalent metal cation</name>
        <dbReference type="ChEBI" id="CHEBI:60240"/>
    </cofactor>
</comment>